<dbReference type="GO" id="GO:0004065">
    <property type="term" value="F:arylsulfatase activity"/>
    <property type="evidence" value="ECO:0007669"/>
    <property type="project" value="UniProtKB-EC"/>
</dbReference>
<dbReference type="OrthoDB" id="9783154at2"/>
<comment type="caution">
    <text evidence="7">The sequence shown here is derived from an EMBL/GenBank/DDBJ whole genome shotgun (WGS) entry which is preliminary data.</text>
</comment>
<evidence type="ECO:0000256" key="2">
    <source>
        <dbReference type="ARBA" id="ARBA00022723"/>
    </source>
</evidence>
<dbReference type="InterPro" id="IPR017850">
    <property type="entry name" value="Alkaline_phosphatase_core_sf"/>
</dbReference>
<dbReference type="EMBL" id="SJPW01000004">
    <property type="protein sequence ID" value="TWU54686.1"/>
    <property type="molecule type" value="Genomic_DNA"/>
</dbReference>
<feature type="chain" id="PRO_5023131491" evidence="5">
    <location>
        <begin position="20"/>
        <end position="480"/>
    </location>
</feature>
<accession>A0A5C6F3V1</accession>
<organism evidence="7 8">
    <name type="scientific">Rubripirellula tenax</name>
    <dbReference type="NCBI Taxonomy" id="2528015"/>
    <lineage>
        <taxon>Bacteria</taxon>
        <taxon>Pseudomonadati</taxon>
        <taxon>Planctomycetota</taxon>
        <taxon>Planctomycetia</taxon>
        <taxon>Pirellulales</taxon>
        <taxon>Pirellulaceae</taxon>
        <taxon>Rubripirellula</taxon>
    </lineage>
</organism>
<evidence type="ECO:0000313" key="7">
    <source>
        <dbReference type="EMBL" id="TWU54686.1"/>
    </source>
</evidence>
<dbReference type="Gene3D" id="3.40.720.10">
    <property type="entry name" value="Alkaline Phosphatase, subunit A"/>
    <property type="match status" value="1"/>
</dbReference>
<keyword evidence="5" id="KW-0732">Signal</keyword>
<protein>
    <submittedName>
        <fullName evidence="7">Arylsulfatase</fullName>
        <ecNumber evidence="7">3.1.6.1</ecNumber>
    </submittedName>
</protein>
<feature type="domain" description="Sulfatase N-terminal" evidence="6">
    <location>
        <begin position="23"/>
        <end position="344"/>
    </location>
</feature>
<evidence type="ECO:0000256" key="4">
    <source>
        <dbReference type="ARBA" id="ARBA00022837"/>
    </source>
</evidence>
<reference evidence="7 8" key="1">
    <citation type="submission" date="2019-02" db="EMBL/GenBank/DDBJ databases">
        <title>Deep-cultivation of Planctomycetes and their phenomic and genomic characterization uncovers novel biology.</title>
        <authorList>
            <person name="Wiegand S."/>
            <person name="Jogler M."/>
            <person name="Boedeker C."/>
            <person name="Pinto D."/>
            <person name="Vollmers J."/>
            <person name="Rivas-Marin E."/>
            <person name="Kohn T."/>
            <person name="Peeters S.H."/>
            <person name="Heuer A."/>
            <person name="Rast P."/>
            <person name="Oberbeckmann S."/>
            <person name="Bunk B."/>
            <person name="Jeske O."/>
            <person name="Meyerdierks A."/>
            <person name="Storesund J.E."/>
            <person name="Kallscheuer N."/>
            <person name="Luecker S."/>
            <person name="Lage O.M."/>
            <person name="Pohl T."/>
            <person name="Merkel B.J."/>
            <person name="Hornburger P."/>
            <person name="Mueller R.-W."/>
            <person name="Bruemmer F."/>
            <person name="Labrenz M."/>
            <person name="Spormann A.M."/>
            <person name="Op Den Camp H."/>
            <person name="Overmann J."/>
            <person name="Amann R."/>
            <person name="Jetten M.S.M."/>
            <person name="Mascher T."/>
            <person name="Medema M.H."/>
            <person name="Devos D.P."/>
            <person name="Kaster A.-K."/>
            <person name="Ovreas L."/>
            <person name="Rohde M."/>
            <person name="Galperin M.Y."/>
            <person name="Jogler C."/>
        </authorList>
    </citation>
    <scope>NUCLEOTIDE SEQUENCE [LARGE SCALE GENOMIC DNA]</scope>
    <source>
        <strain evidence="7 8">Poly51</strain>
    </source>
</reference>
<keyword evidence="8" id="KW-1185">Reference proteome</keyword>
<keyword evidence="3 7" id="KW-0378">Hydrolase</keyword>
<keyword evidence="2" id="KW-0479">Metal-binding</keyword>
<dbReference type="Pfam" id="PF00884">
    <property type="entry name" value="Sulfatase"/>
    <property type="match status" value="1"/>
</dbReference>
<dbReference type="Proteomes" id="UP000318288">
    <property type="component" value="Unassembled WGS sequence"/>
</dbReference>
<evidence type="ECO:0000259" key="6">
    <source>
        <dbReference type="Pfam" id="PF00884"/>
    </source>
</evidence>
<comment type="similarity">
    <text evidence="1">Belongs to the sulfatase family.</text>
</comment>
<evidence type="ECO:0000313" key="8">
    <source>
        <dbReference type="Proteomes" id="UP000318288"/>
    </source>
</evidence>
<gene>
    <name evidence="7" type="primary">atsA_57</name>
    <name evidence="7" type="ORF">Poly51_34050</name>
</gene>
<proteinExistence type="inferred from homology"/>
<dbReference type="PANTHER" id="PTHR42693">
    <property type="entry name" value="ARYLSULFATASE FAMILY MEMBER"/>
    <property type="match status" value="1"/>
</dbReference>
<keyword evidence="4" id="KW-0106">Calcium</keyword>
<evidence type="ECO:0000256" key="5">
    <source>
        <dbReference type="SAM" id="SignalP"/>
    </source>
</evidence>
<evidence type="ECO:0000256" key="3">
    <source>
        <dbReference type="ARBA" id="ARBA00022801"/>
    </source>
</evidence>
<dbReference type="EC" id="3.1.6.1" evidence="7"/>
<name>A0A5C6F3V1_9BACT</name>
<dbReference type="InterPro" id="IPR000917">
    <property type="entry name" value="Sulfatase_N"/>
</dbReference>
<dbReference type="GO" id="GO:0046872">
    <property type="term" value="F:metal ion binding"/>
    <property type="evidence" value="ECO:0007669"/>
    <property type="project" value="UniProtKB-KW"/>
</dbReference>
<sequence length="480" mass="52479" precursor="true">MKSFFASLILLLSIGNCLADELPNIVLIMADDMGYADAGFTGATDIQTPNLDALAASGVTFTSGYVTHPYCGPSRAGLLSGRYQQRFGFETNPAYDPSNPYLGIDPSVTLFPKRLQKAGYRTGVIGKWHLGAAAPFHPNKRGFDYFYGFLGGGHDYFKIDLRDPVKEGYTQALERNGKPAEFEGYLTTALSIDAADFVSSSKDAPFFLYLAFNAPHAPLQAPAEAIAKYSSIQDGKRRRYAAMVDVMDAGIGQVLTALEKNSLRENTLVFFLSDNGGPQPTQSEPGKWNGSSNAPFRGGKGNLYDGGVHVPFIASWPAKIKPGTVYHKPVISLDIAATAVAVAGNESQPASLMEGANLIPLLDQSSDNFAHEFLYWREGGVRWSILDRKRTKHVADKAGGKSELFHLPADASEKNNRVTEERALADQLRNHWLSWDKANVASRIGNYHQYHQHRDQFFIDSIPGQATAEGYSPTPVPTFK</sequence>
<dbReference type="AlphaFoldDB" id="A0A5C6F3V1"/>
<evidence type="ECO:0000256" key="1">
    <source>
        <dbReference type="ARBA" id="ARBA00008779"/>
    </source>
</evidence>
<dbReference type="InterPro" id="IPR050738">
    <property type="entry name" value="Sulfatase"/>
</dbReference>
<feature type="signal peptide" evidence="5">
    <location>
        <begin position="1"/>
        <end position="19"/>
    </location>
</feature>
<dbReference type="RefSeq" id="WP_146458862.1">
    <property type="nucleotide sequence ID" value="NZ_SJPW01000004.1"/>
</dbReference>
<dbReference type="InterPro" id="IPR024607">
    <property type="entry name" value="Sulfatase_CS"/>
</dbReference>
<dbReference type="PROSITE" id="PS00149">
    <property type="entry name" value="SULFATASE_2"/>
    <property type="match status" value="1"/>
</dbReference>
<dbReference type="PANTHER" id="PTHR42693:SF53">
    <property type="entry name" value="ENDO-4-O-SULFATASE"/>
    <property type="match status" value="1"/>
</dbReference>
<dbReference type="SUPFAM" id="SSF53649">
    <property type="entry name" value="Alkaline phosphatase-like"/>
    <property type="match status" value="1"/>
</dbReference>